<dbReference type="PANTHER" id="PTHR11063">
    <property type="entry name" value="GLUTAMATE SEMIALDEHYDE DEHYDROGENASE"/>
    <property type="match status" value="1"/>
</dbReference>
<evidence type="ECO:0000259" key="8">
    <source>
        <dbReference type="Pfam" id="PF00171"/>
    </source>
</evidence>
<keyword evidence="3 7" id="KW-0641">Proline biosynthesis</keyword>
<dbReference type="EMBL" id="JALDYZ010000007">
    <property type="protein sequence ID" value="MDI7923225.1"/>
    <property type="molecule type" value="Genomic_DNA"/>
</dbReference>
<comment type="function">
    <text evidence="7">Catalyzes the NADPH-dependent reduction of L-glutamate 5-phosphate into L-glutamate 5-semialdehyde and phosphate. The product spontaneously undergoes cyclization to form 1-pyrroline-5-carboxylate.</text>
</comment>
<protein>
    <recommendedName>
        <fullName evidence="7">Gamma-glutamyl phosphate reductase</fullName>
        <shortName evidence="7">GPR</shortName>
        <ecNumber evidence="7">1.2.1.41</ecNumber>
    </recommendedName>
    <alternativeName>
        <fullName evidence="7">Glutamate-5-semialdehyde dehydrogenase</fullName>
    </alternativeName>
    <alternativeName>
        <fullName evidence="7">Glutamyl-gamma-semialdehyde dehydrogenase</fullName>
        <shortName evidence="7">GSA dehydrogenase</shortName>
    </alternativeName>
</protein>
<dbReference type="PANTHER" id="PTHR11063:SF8">
    <property type="entry name" value="DELTA-1-PYRROLINE-5-CARBOXYLATE SYNTHASE"/>
    <property type="match status" value="1"/>
</dbReference>
<name>A0AAE3QGS1_9HYPH</name>
<keyword evidence="4 7" id="KW-0521">NADP</keyword>
<keyword evidence="2 7" id="KW-0028">Amino-acid biosynthesis</keyword>
<dbReference type="GO" id="GO:0055129">
    <property type="term" value="P:L-proline biosynthetic process"/>
    <property type="evidence" value="ECO:0007669"/>
    <property type="project" value="UniProtKB-UniRule"/>
</dbReference>
<gene>
    <name evidence="7" type="primary">proA</name>
    <name evidence="9" type="ORF">MRS75_14165</name>
</gene>
<comment type="caution">
    <text evidence="9">The sequence shown here is derived from an EMBL/GenBank/DDBJ whole genome shotgun (WGS) entry which is preliminary data.</text>
</comment>
<dbReference type="GO" id="GO:0050661">
    <property type="term" value="F:NADP binding"/>
    <property type="evidence" value="ECO:0007669"/>
    <property type="project" value="InterPro"/>
</dbReference>
<dbReference type="FunFam" id="3.40.309.10:FF:000006">
    <property type="entry name" value="Gamma-glutamyl phosphate reductase"/>
    <property type="match status" value="1"/>
</dbReference>
<comment type="pathway">
    <text evidence="1 7">Amino-acid biosynthesis; L-proline biosynthesis; L-glutamate 5-semialdehyde from L-glutamate: step 2/2.</text>
</comment>
<dbReference type="Gene3D" id="3.40.605.10">
    <property type="entry name" value="Aldehyde Dehydrogenase, Chain A, domain 1"/>
    <property type="match status" value="1"/>
</dbReference>
<dbReference type="InterPro" id="IPR016162">
    <property type="entry name" value="Ald_DH_N"/>
</dbReference>
<dbReference type="Gene3D" id="3.40.309.10">
    <property type="entry name" value="Aldehyde Dehydrogenase, Chain A, domain 2"/>
    <property type="match status" value="1"/>
</dbReference>
<dbReference type="NCBIfam" id="NF001221">
    <property type="entry name" value="PRK00197.1"/>
    <property type="match status" value="1"/>
</dbReference>
<dbReference type="HAMAP" id="MF_00412">
    <property type="entry name" value="ProA"/>
    <property type="match status" value="1"/>
</dbReference>
<dbReference type="NCBIfam" id="TIGR00407">
    <property type="entry name" value="proA"/>
    <property type="match status" value="1"/>
</dbReference>
<dbReference type="EC" id="1.2.1.41" evidence="7"/>
<comment type="similarity">
    <text evidence="7">Belongs to the gamma-glutamyl phosphate reductase family.</text>
</comment>
<evidence type="ECO:0000256" key="3">
    <source>
        <dbReference type="ARBA" id="ARBA00022650"/>
    </source>
</evidence>
<evidence type="ECO:0000256" key="1">
    <source>
        <dbReference type="ARBA" id="ARBA00004985"/>
    </source>
</evidence>
<dbReference type="InterPro" id="IPR016161">
    <property type="entry name" value="Ald_DH/histidinol_DH"/>
</dbReference>
<dbReference type="RefSeq" id="WP_311794416.1">
    <property type="nucleotide sequence ID" value="NZ_JALDYZ010000007.1"/>
</dbReference>
<sequence>MLDAVANGRDIDALMLDIGARATAAARPLAIASTEQKNKALNAMADAIVAARDTILAANADDLREVEGSGLQASFIDRLTLTDQRILDMADGIRAIAAFKDPVGEVIAAWDRPNGLKIERIRTPLGVIGVIYESRPNVTADAGALCLKAGNAVVLRGGSDSRRSSAAIHACLVEGLRVADLPEDAIQIVPVADRAAVGAMLTGLGGSIDVIVPRGGKNLVARVQSEARVPVFAHLEGLCHIYVDASADLDMAKEIVVNAKMRRTGVCGAAETLLVDRTAAQTHLKPLVEALRAAGCEVRASEDVRRLVSGLNPATEDDWSTEYLDAIISVRLVDGISGAIAHIGTYSSSHTEAVVAEDPAVVERFFSEVDSAILLHNASTQFADGGEFGMGGEIGIATGKMHARGPVGVEQLTSFKYRVHGTGQTRP</sequence>
<reference evidence="9" key="1">
    <citation type="submission" date="2022-03" db="EMBL/GenBank/DDBJ databases">
        <title>Fererhizobium litorale gen. nov., sp. nov., isolated from sandy sediments of the Sea of Japan seashore.</title>
        <authorList>
            <person name="Romanenko L."/>
            <person name="Kurilenko V."/>
            <person name="Otstavnykh N."/>
            <person name="Svetashev V."/>
            <person name="Tekutyeva L."/>
            <person name="Isaeva M."/>
            <person name="Mikhailov V."/>
        </authorList>
    </citation>
    <scope>NUCLEOTIDE SEQUENCE</scope>
    <source>
        <strain evidence="9">KMM 9576</strain>
    </source>
</reference>
<evidence type="ECO:0000313" key="10">
    <source>
        <dbReference type="Proteomes" id="UP001161580"/>
    </source>
</evidence>
<evidence type="ECO:0000256" key="7">
    <source>
        <dbReference type="HAMAP-Rule" id="MF_00412"/>
    </source>
</evidence>
<evidence type="ECO:0000256" key="6">
    <source>
        <dbReference type="ARBA" id="ARBA00049024"/>
    </source>
</evidence>
<proteinExistence type="inferred from homology"/>
<dbReference type="InterPro" id="IPR012134">
    <property type="entry name" value="Glu-5-SA_DH"/>
</dbReference>
<comment type="catalytic activity">
    <reaction evidence="6 7">
        <text>L-glutamate 5-semialdehyde + phosphate + NADP(+) = L-glutamyl 5-phosphate + NADPH + H(+)</text>
        <dbReference type="Rhea" id="RHEA:19541"/>
        <dbReference type="ChEBI" id="CHEBI:15378"/>
        <dbReference type="ChEBI" id="CHEBI:43474"/>
        <dbReference type="ChEBI" id="CHEBI:57783"/>
        <dbReference type="ChEBI" id="CHEBI:58066"/>
        <dbReference type="ChEBI" id="CHEBI:58274"/>
        <dbReference type="ChEBI" id="CHEBI:58349"/>
        <dbReference type="EC" id="1.2.1.41"/>
    </reaction>
</comment>
<dbReference type="SUPFAM" id="SSF53720">
    <property type="entry name" value="ALDH-like"/>
    <property type="match status" value="1"/>
</dbReference>
<organism evidence="9 10">
    <name type="scientific">Ferirhizobium litorale</name>
    <dbReference type="NCBI Taxonomy" id="2927786"/>
    <lineage>
        <taxon>Bacteria</taxon>
        <taxon>Pseudomonadati</taxon>
        <taxon>Pseudomonadota</taxon>
        <taxon>Alphaproteobacteria</taxon>
        <taxon>Hyphomicrobiales</taxon>
        <taxon>Rhizobiaceae</taxon>
        <taxon>Ferirhizobium</taxon>
    </lineage>
</organism>
<keyword evidence="10" id="KW-1185">Reference proteome</keyword>
<feature type="domain" description="Aldehyde dehydrogenase" evidence="8">
    <location>
        <begin position="38"/>
        <end position="293"/>
    </location>
</feature>
<keyword evidence="5 7" id="KW-0560">Oxidoreductase</keyword>
<dbReference type="AlphaFoldDB" id="A0AAE3QGS1"/>
<dbReference type="Pfam" id="PF00171">
    <property type="entry name" value="Aldedh"/>
    <property type="match status" value="1"/>
</dbReference>
<evidence type="ECO:0000313" key="9">
    <source>
        <dbReference type="EMBL" id="MDI7923225.1"/>
    </source>
</evidence>
<dbReference type="GO" id="GO:0004350">
    <property type="term" value="F:glutamate-5-semialdehyde dehydrogenase activity"/>
    <property type="evidence" value="ECO:0007669"/>
    <property type="project" value="UniProtKB-UniRule"/>
</dbReference>
<keyword evidence="7" id="KW-0963">Cytoplasm</keyword>
<evidence type="ECO:0000256" key="2">
    <source>
        <dbReference type="ARBA" id="ARBA00022605"/>
    </source>
</evidence>
<dbReference type="PIRSF" id="PIRSF000151">
    <property type="entry name" value="GPR"/>
    <property type="match status" value="1"/>
</dbReference>
<evidence type="ECO:0000256" key="5">
    <source>
        <dbReference type="ARBA" id="ARBA00023002"/>
    </source>
</evidence>
<dbReference type="CDD" id="cd07079">
    <property type="entry name" value="ALDH_F18-19_ProA-GPR"/>
    <property type="match status" value="1"/>
</dbReference>
<dbReference type="InterPro" id="IPR015590">
    <property type="entry name" value="Aldehyde_DH_dom"/>
</dbReference>
<evidence type="ECO:0000256" key="4">
    <source>
        <dbReference type="ARBA" id="ARBA00022857"/>
    </source>
</evidence>
<dbReference type="Proteomes" id="UP001161580">
    <property type="component" value="Unassembled WGS sequence"/>
</dbReference>
<dbReference type="InterPro" id="IPR000965">
    <property type="entry name" value="GPR_dom"/>
</dbReference>
<comment type="subcellular location">
    <subcellularLocation>
        <location evidence="7">Cytoplasm</location>
    </subcellularLocation>
</comment>
<accession>A0AAE3QGS1</accession>
<dbReference type="InterPro" id="IPR016163">
    <property type="entry name" value="Ald_DH_C"/>
</dbReference>
<dbReference type="GO" id="GO:0005737">
    <property type="term" value="C:cytoplasm"/>
    <property type="evidence" value="ECO:0007669"/>
    <property type="project" value="UniProtKB-SubCell"/>
</dbReference>